<dbReference type="AlphaFoldDB" id="A0A917EWF2"/>
<dbReference type="RefSeq" id="WP_188673460.1">
    <property type="nucleotide sequence ID" value="NZ_BMGP01000001.1"/>
</dbReference>
<dbReference type="Proteomes" id="UP000598775">
    <property type="component" value="Unassembled WGS sequence"/>
</dbReference>
<keyword evidence="2" id="KW-1185">Reference proteome</keyword>
<name>A0A917EWF2_9MICO</name>
<sequence length="97" mass="11485">MKVKYELKDSGPHLSIRPFPEYRARFWNRPVAAEGDSFTYGYQYLEWQLSEVRDVHEAQRWVDAHADEYEQYTLYACAQPGDDIWLQVSGTDPNRQP</sequence>
<comment type="caution">
    <text evidence="1">The sequence shown here is derived from an EMBL/GenBank/DDBJ whole genome shotgun (WGS) entry which is preliminary data.</text>
</comment>
<gene>
    <name evidence="1" type="ORF">GCM10011399_06160</name>
</gene>
<proteinExistence type="predicted"/>
<evidence type="ECO:0000313" key="2">
    <source>
        <dbReference type="Proteomes" id="UP000598775"/>
    </source>
</evidence>
<organism evidence="1 2">
    <name type="scientific">Subtercola lobariae</name>
    <dbReference type="NCBI Taxonomy" id="1588641"/>
    <lineage>
        <taxon>Bacteria</taxon>
        <taxon>Bacillati</taxon>
        <taxon>Actinomycetota</taxon>
        <taxon>Actinomycetes</taxon>
        <taxon>Micrococcales</taxon>
        <taxon>Microbacteriaceae</taxon>
        <taxon>Subtercola</taxon>
    </lineage>
</organism>
<accession>A0A917EWF2</accession>
<evidence type="ECO:0000313" key="1">
    <source>
        <dbReference type="EMBL" id="GGF15021.1"/>
    </source>
</evidence>
<reference evidence="1 2" key="1">
    <citation type="journal article" date="2014" name="Int. J. Syst. Evol. Microbiol.">
        <title>Complete genome sequence of Corynebacterium casei LMG S-19264T (=DSM 44701T), isolated from a smear-ripened cheese.</title>
        <authorList>
            <consortium name="US DOE Joint Genome Institute (JGI-PGF)"/>
            <person name="Walter F."/>
            <person name="Albersmeier A."/>
            <person name="Kalinowski J."/>
            <person name="Ruckert C."/>
        </authorList>
    </citation>
    <scope>NUCLEOTIDE SEQUENCE [LARGE SCALE GENOMIC DNA]</scope>
    <source>
        <strain evidence="1 2">CGMCC 1.12976</strain>
    </source>
</reference>
<dbReference type="EMBL" id="BMGP01000001">
    <property type="protein sequence ID" value="GGF15021.1"/>
    <property type="molecule type" value="Genomic_DNA"/>
</dbReference>
<protein>
    <submittedName>
        <fullName evidence="1">Uncharacterized protein</fullName>
    </submittedName>
</protein>